<dbReference type="Proteomes" id="UP000031516">
    <property type="component" value="Unassembled WGS sequence"/>
</dbReference>
<dbReference type="AlphaFoldDB" id="A0A0A8LD19"/>
<name>A0A0A8LD19_9SACH</name>
<dbReference type="GO" id="GO:0072344">
    <property type="term" value="P:rescue of stalled ribosome"/>
    <property type="evidence" value="ECO:0007669"/>
    <property type="project" value="InterPro"/>
</dbReference>
<protein>
    <submittedName>
        <fullName evidence="3">WGS project CCBQ000000000 data, contig 00010</fullName>
    </submittedName>
</protein>
<gene>
    <name evidence="3" type="ORF">KLDO_g4268</name>
</gene>
<dbReference type="GO" id="GO:0005634">
    <property type="term" value="C:nucleus"/>
    <property type="evidence" value="ECO:0007669"/>
    <property type="project" value="InterPro"/>
</dbReference>
<dbReference type="InterPro" id="IPR009349">
    <property type="entry name" value="TRIP4/RQT4_C2HC5_Znf"/>
</dbReference>
<dbReference type="GO" id="GO:0008270">
    <property type="term" value="F:zinc ion binding"/>
    <property type="evidence" value="ECO:0007669"/>
    <property type="project" value="InterPro"/>
</dbReference>
<comment type="caution">
    <text evidence="3">The sequence shown here is derived from an EMBL/GenBank/DDBJ whole genome shotgun (WGS) entry which is preliminary data.</text>
</comment>
<evidence type="ECO:0000313" key="3">
    <source>
        <dbReference type="EMBL" id="CDO96048.1"/>
    </source>
</evidence>
<evidence type="ECO:0000259" key="2">
    <source>
        <dbReference type="Pfam" id="PF06221"/>
    </source>
</evidence>
<evidence type="ECO:0000256" key="1">
    <source>
        <dbReference type="SAM" id="MobiDB-lite"/>
    </source>
</evidence>
<accession>A0A0A8LD19</accession>
<dbReference type="PANTHER" id="PTHR12963">
    <property type="entry name" value="THYROID RECEPTOR INTERACTING PROTEIN RELATED"/>
    <property type="match status" value="1"/>
</dbReference>
<evidence type="ECO:0000313" key="4">
    <source>
        <dbReference type="Proteomes" id="UP000031516"/>
    </source>
</evidence>
<dbReference type="InterPro" id="IPR039128">
    <property type="entry name" value="TRIP4-like"/>
</dbReference>
<dbReference type="OrthoDB" id="338816at2759"/>
<organism evidence="3 4">
    <name type="scientific">Kluyveromyces dobzhanskii CBS 2104</name>
    <dbReference type="NCBI Taxonomy" id="1427455"/>
    <lineage>
        <taxon>Eukaryota</taxon>
        <taxon>Fungi</taxon>
        <taxon>Dikarya</taxon>
        <taxon>Ascomycota</taxon>
        <taxon>Saccharomycotina</taxon>
        <taxon>Saccharomycetes</taxon>
        <taxon>Saccharomycetales</taxon>
        <taxon>Saccharomycetaceae</taxon>
        <taxon>Kluyveromyces</taxon>
    </lineage>
</organism>
<feature type="compositionally biased region" description="Polar residues" evidence="1">
    <location>
        <begin position="94"/>
        <end position="113"/>
    </location>
</feature>
<sequence length="501" mass="57384">MTKQDAIEYATKELPNILPLDSDQVKELCEQTIKEGKNNAEGIAQLFFDLLGQDDSSVHFIFEFNERLMEPASHSQPKKQFKEDLPKNDKLITPVTNRPKPTNAVKNPNSESIKATKPVVSKQIKKVPTTKTVRKDPGKESKEVRLDSLKDIDDVLKILEMRSVSGNADQYKCNCQGTRHPVFDPAPNCISCGKIVCFKEGLHMSNCSFCGSELIPAKEREQIVELLSLEREQIELQKVEDNKPKPKQIKKYKIKSGAGTNLWQEQEKMLQKVEKDRELERETKREQILNGQSQKEDEDEQLVNARSRLDKLLHFQDTSAERTKIIDNASDFAMNEGVMWGSAYERALQLKKQQRNLRKWEKMEKERNGRCEKVVLDLTIGKDGKVVMTEAIRKTDKNVNATSDDEIDDISDEEDIQDLEDIRNLKAEINEIKQKESTKLVNNVWDYNKVQSELKKPVYVGNSEEKEFDTVNAKTPRNEISRVQIGADDSHSLQDNILAIL</sequence>
<keyword evidence="4" id="KW-1185">Reference proteome</keyword>
<dbReference type="GO" id="GO:0180022">
    <property type="term" value="C:RQC-trigger complex"/>
    <property type="evidence" value="ECO:0007669"/>
    <property type="project" value="InterPro"/>
</dbReference>
<reference evidence="3 4" key="1">
    <citation type="submission" date="2014-03" db="EMBL/GenBank/DDBJ databases">
        <title>The genome of Kluyveromyces dobzhanskii.</title>
        <authorList>
            <person name="Nystedt B."/>
            <person name="Astrom S."/>
        </authorList>
    </citation>
    <scope>NUCLEOTIDE SEQUENCE [LARGE SCALE GENOMIC DNA]</scope>
    <source>
        <strain evidence="3 4">CBS 2104</strain>
    </source>
</reference>
<dbReference type="EMBL" id="CCBQ010000046">
    <property type="protein sequence ID" value="CDO96048.1"/>
    <property type="molecule type" value="Genomic_DNA"/>
</dbReference>
<proteinExistence type="predicted"/>
<dbReference type="Pfam" id="PF06221">
    <property type="entry name" value="zf-C2HC5"/>
    <property type="match status" value="1"/>
</dbReference>
<dbReference type="PANTHER" id="PTHR12963:SF4">
    <property type="entry name" value="ACTIVATING SIGNAL COINTEGRATOR 1"/>
    <property type="match status" value="1"/>
</dbReference>
<dbReference type="GO" id="GO:0045893">
    <property type="term" value="P:positive regulation of DNA-templated transcription"/>
    <property type="evidence" value="ECO:0007669"/>
    <property type="project" value="TreeGrafter"/>
</dbReference>
<feature type="region of interest" description="Disordered" evidence="1">
    <location>
        <begin position="90"/>
        <end position="113"/>
    </location>
</feature>
<feature type="domain" description="TRIP4/RQT4 C2HC5-type zinc finger" evidence="2">
    <location>
        <begin position="171"/>
        <end position="224"/>
    </location>
</feature>